<name>A0A9N8I1N6_9STRA</name>
<dbReference type="EMBL" id="CAICTM010003974">
    <property type="protein sequence ID" value="CAB9531778.1"/>
    <property type="molecule type" value="Genomic_DNA"/>
</dbReference>
<feature type="region of interest" description="Disordered" evidence="1">
    <location>
        <begin position="345"/>
        <end position="385"/>
    </location>
</feature>
<dbReference type="Proteomes" id="UP001153069">
    <property type="component" value="Unassembled WGS sequence"/>
</dbReference>
<dbReference type="Gene3D" id="2.40.50.140">
    <property type="entry name" value="Nucleic acid-binding proteins"/>
    <property type="match status" value="1"/>
</dbReference>
<protein>
    <submittedName>
        <fullName evidence="2">Uncharacterized protein</fullName>
    </submittedName>
</protein>
<dbReference type="InterPro" id="IPR012340">
    <property type="entry name" value="NA-bd_OB-fold"/>
</dbReference>
<evidence type="ECO:0000256" key="1">
    <source>
        <dbReference type="SAM" id="MobiDB-lite"/>
    </source>
</evidence>
<feature type="compositionally biased region" description="Low complexity" evidence="1">
    <location>
        <begin position="143"/>
        <end position="160"/>
    </location>
</feature>
<evidence type="ECO:0000313" key="3">
    <source>
        <dbReference type="Proteomes" id="UP001153069"/>
    </source>
</evidence>
<reference evidence="2" key="1">
    <citation type="submission" date="2020-06" db="EMBL/GenBank/DDBJ databases">
        <authorList>
            <consortium name="Plant Systems Biology data submission"/>
        </authorList>
    </citation>
    <scope>NUCLEOTIDE SEQUENCE</scope>
    <source>
        <strain evidence="2">D6</strain>
    </source>
</reference>
<comment type="caution">
    <text evidence="2">The sequence shown here is derived from an EMBL/GenBank/DDBJ whole genome shotgun (WGS) entry which is preliminary data.</text>
</comment>
<accession>A0A9N8I1N6</accession>
<feature type="region of interest" description="Disordered" evidence="1">
    <location>
        <begin position="1"/>
        <end position="24"/>
    </location>
</feature>
<gene>
    <name evidence="2" type="ORF">SEMRO_3976_G352270.1</name>
</gene>
<proteinExistence type="predicted"/>
<organism evidence="2 3">
    <name type="scientific">Seminavis robusta</name>
    <dbReference type="NCBI Taxonomy" id="568900"/>
    <lineage>
        <taxon>Eukaryota</taxon>
        <taxon>Sar</taxon>
        <taxon>Stramenopiles</taxon>
        <taxon>Ochrophyta</taxon>
        <taxon>Bacillariophyta</taxon>
        <taxon>Bacillariophyceae</taxon>
        <taxon>Bacillariophycidae</taxon>
        <taxon>Naviculales</taxon>
        <taxon>Naviculaceae</taxon>
        <taxon>Seminavis</taxon>
    </lineage>
</organism>
<keyword evidence="3" id="KW-1185">Reference proteome</keyword>
<feature type="compositionally biased region" description="Low complexity" evidence="1">
    <location>
        <begin position="351"/>
        <end position="364"/>
    </location>
</feature>
<sequence>MIGNRVPGSNANQQQPSSEDTDVAMPMSVSLPIWKRLPSNMISFGAAEILTISEIGRHGGLYSIANRPIRTTGVLRHRIHHGNSTEVSLVLEDPLAKLAVKERGGLQTPATTNRKKMKGRRISFGPTRTTSLIAKTPGTVAKTPSTTVVTTQPPQSTSTSNRRPSLGMPRHNRTPLLVTPGGLKTPAASRSFQTPAASRSFQTPGGGLSSNRKKRPLSSVTKQRPQDVLATALTSCTVWIVVDPQHVPVDNLAVGDLVTVFGSIIQLQSGNEDNNTSEVPLSSFVREVATNLLQANKPPQNNDASDKDNACLFVQARILRQDNGANPRLHLEALKLRRRHLLETYHSSSSQKQQLQPGELLLGCGPPPYNNLRTQPQEEGDEMTI</sequence>
<feature type="region of interest" description="Disordered" evidence="1">
    <location>
        <begin position="140"/>
        <end position="224"/>
    </location>
</feature>
<feature type="compositionally biased region" description="Polar residues" evidence="1">
    <location>
        <begin position="188"/>
        <end position="203"/>
    </location>
</feature>
<dbReference type="OrthoDB" id="55473at2759"/>
<dbReference type="AlphaFoldDB" id="A0A9N8I1N6"/>
<evidence type="ECO:0000313" key="2">
    <source>
        <dbReference type="EMBL" id="CAB9531778.1"/>
    </source>
</evidence>
<feature type="compositionally biased region" description="Polar residues" evidence="1">
    <location>
        <begin position="7"/>
        <end position="18"/>
    </location>
</feature>